<feature type="coiled-coil region" evidence="1">
    <location>
        <begin position="178"/>
        <end position="219"/>
    </location>
</feature>
<keyword evidence="4" id="KW-1185">Reference proteome</keyword>
<comment type="caution">
    <text evidence="3">The sequence shown here is derived from an EMBL/GenBank/DDBJ whole genome shotgun (WGS) entry which is preliminary data.</text>
</comment>
<organism evidence="3 4">
    <name type="scientific">Fusarium pseudoanthophilum</name>
    <dbReference type="NCBI Taxonomy" id="48495"/>
    <lineage>
        <taxon>Eukaryota</taxon>
        <taxon>Fungi</taxon>
        <taxon>Dikarya</taxon>
        <taxon>Ascomycota</taxon>
        <taxon>Pezizomycotina</taxon>
        <taxon>Sordariomycetes</taxon>
        <taxon>Hypocreomycetidae</taxon>
        <taxon>Hypocreales</taxon>
        <taxon>Nectriaceae</taxon>
        <taxon>Fusarium</taxon>
        <taxon>Fusarium fujikuroi species complex</taxon>
    </lineage>
</organism>
<evidence type="ECO:0000256" key="2">
    <source>
        <dbReference type="SAM" id="MobiDB-lite"/>
    </source>
</evidence>
<evidence type="ECO:0000313" key="4">
    <source>
        <dbReference type="Proteomes" id="UP000544095"/>
    </source>
</evidence>
<sequence>MPEQRTPDVSKIDHGDSKARELYMMAYAGAINHFDYDRHQSASKLAMGNVCSDFARRGFSAVGAAYFFYKLDVAFWDIYFGDLGNDKPACPWTARPVQNDPNDEPSDDYIEWRRQQGMVESAQSQDDVSGGHLIAQGGISEDPTPTFESLQQAYHEVAKAAKVAIEMANKNTEMCKSMASLLEQKIRLQQKVDSLQEELARVESERNNLRRRLRDATFAGPRRQLPSYRQ</sequence>
<protein>
    <submittedName>
        <fullName evidence="3">Uncharacterized protein</fullName>
    </submittedName>
</protein>
<evidence type="ECO:0000256" key="1">
    <source>
        <dbReference type="SAM" id="Coils"/>
    </source>
</evidence>
<keyword evidence="1" id="KW-0175">Coiled coil</keyword>
<gene>
    <name evidence="3" type="ORF">FPANT_2427</name>
</gene>
<reference evidence="3 4" key="1">
    <citation type="submission" date="2020-05" db="EMBL/GenBank/DDBJ databases">
        <title>Identification and distribution of gene clusters putatively required for synthesis of sphingolipid metabolism inhibitors in phylogenetically diverse species of the filamentous fungus Fusarium.</title>
        <authorList>
            <person name="Kim H.-S."/>
            <person name="Busman M."/>
            <person name="Brown D.W."/>
            <person name="Divon H."/>
            <person name="Uhlig S."/>
            <person name="Proctor R.H."/>
        </authorList>
    </citation>
    <scope>NUCLEOTIDE SEQUENCE [LARGE SCALE GENOMIC DNA]</scope>
    <source>
        <strain evidence="3 4">NRRL 25211</strain>
    </source>
</reference>
<dbReference type="AlphaFoldDB" id="A0A8H5PQ21"/>
<accession>A0A8H5PQ21</accession>
<dbReference type="EMBL" id="JAAOAR010000103">
    <property type="protein sequence ID" value="KAF5600412.1"/>
    <property type="molecule type" value="Genomic_DNA"/>
</dbReference>
<evidence type="ECO:0000313" key="3">
    <source>
        <dbReference type="EMBL" id="KAF5600412.1"/>
    </source>
</evidence>
<feature type="region of interest" description="Disordered" evidence="2">
    <location>
        <begin position="121"/>
        <end position="144"/>
    </location>
</feature>
<proteinExistence type="predicted"/>
<name>A0A8H5PQ21_9HYPO</name>
<dbReference type="Proteomes" id="UP000544095">
    <property type="component" value="Unassembled WGS sequence"/>
</dbReference>